<dbReference type="Proteomes" id="UP000032683">
    <property type="component" value="Unassembled WGS sequence"/>
</dbReference>
<dbReference type="Gene3D" id="1.20.1720.10">
    <property type="entry name" value="Multidrug resistance protein D"/>
    <property type="match status" value="1"/>
</dbReference>
<dbReference type="SUPFAM" id="SSF103473">
    <property type="entry name" value="MFS general substrate transporter"/>
    <property type="match status" value="1"/>
</dbReference>
<accession>A0A0D6QBK3</accession>
<feature type="domain" description="Major facilitator superfamily (MFS) profile" evidence="4">
    <location>
        <begin position="1"/>
        <end position="66"/>
    </location>
</feature>
<dbReference type="AlphaFoldDB" id="A0A0D6QBK3"/>
<organism evidence="5 6">
    <name type="scientific">Komagataeibacter xylinus NBRC 13693</name>
    <dbReference type="NCBI Taxonomy" id="1234668"/>
    <lineage>
        <taxon>Bacteria</taxon>
        <taxon>Pseudomonadati</taxon>
        <taxon>Pseudomonadota</taxon>
        <taxon>Alphaproteobacteria</taxon>
        <taxon>Acetobacterales</taxon>
        <taxon>Acetobacteraceae</taxon>
        <taxon>Komagataeibacter</taxon>
    </lineage>
</organism>
<reference evidence="5 6" key="1">
    <citation type="submission" date="2012-11" db="EMBL/GenBank/DDBJ databases">
        <title>Whole genome sequence of Gluconacetobacter xylinus NBRC 13693.</title>
        <authorList>
            <person name="Azuma Y."/>
            <person name="Higashiura N."/>
            <person name="Hirakawa H."/>
            <person name="Matsushita K."/>
        </authorList>
    </citation>
    <scope>NUCLEOTIDE SEQUENCE [LARGE SCALE GENOMIC DNA]</scope>
    <source>
        <strain evidence="5 6">NBRC 13693</strain>
    </source>
</reference>
<protein>
    <recommendedName>
        <fullName evidence="4">Major facilitator superfamily (MFS) profile domain-containing protein</fullName>
    </recommendedName>
</protein>
<evidence type="ECO:0000256" key="3">
    <source>
        <dbReference type="ARBA" id="ARBA00023136"/>
    </source>
</evidence>
<evidence type="ECO:0000259" key="4">
    <source>
        <dbReference type="PROSITE" id="PS50850"/>
    </source>
</evidence>
<dbReference type="GO" id="GO:0022857">
    <property type="term" value="F:transmembrane transporter activity"/>
    <property type="evidence" value="ECO:0007669"/>
    <property type="project" value="InterPro"/>
</dbReference>
<dbReference type="PROSITE" id="PS50850">
    <property type="entry name" value="MFS"/>
    <property type="match status" value="1"/>
</dbReference>
<gene>
    <name evidence="5" type="ORF">Gxy13693_063_014</name>
</gene>
<keyword evidence="3" id="KW-0472">Membrane</keyword>
<keyword evidence="1" id="KW-0812">Transmembrane</keyword>
<dbReference type="InterPro" id="IPR036259">
    <property type="entry name" value="MFS_trans_sf"/>
</dbReference>
<comment type="caution">
    <text evidence="5">The sequence shown here is derived from an EMBL/GenBank/DDBJ whole genome shotgun (WGS) entry which is preliminary data.</text>
</comment>
<sequence length="66" mass="7073">MAQMAASRVANRHMPRAASTVTLPVLLAPLLGPAVAGTILSVASWRWIFLLNLPFGLRTSTLIAFL</sequence>
<dbReference type="EMBL" id="BANJ01000063">
    <property type="protein sequence ID" value="GAO00800.1"/>
    <property type="molecule type" value="Genomic_DNA"/>
</dbReference>
<evidence type="ECO:0000256" key="1">
    <source>
        <dbReference type="ARBA" id="ARBA00022692"/>
    </source>
</evidence>
<proteinExistence type="predicted"/>
<name>A0A0D6QBK3_KOMXY</name>
<dbReference type="InterPro" id="IPR020846">
    <property type="entry name" value="MFS_dom"/>
</dbReference>
<evidence type="ECO:0000256" key="2">
    <source>
        <dbReference type="ARBA" id="ARBA00022989"/>
    </source>
</evidence>
<evidence type="ECO:0000313" key="6">
    <source>
        <dbReference type="Proteomes" id="UP000032683"/>
    </source>
</evidence>
<evidence type="ECO:0000313" key="5">
    <source>
        <dbReference type="EMBL" id="GAO00800.1"/>
    </source>
</evidence>
<keyword evidence="2" id="KW-1133">Transmembrane helix</keyword>